<dbReference type="AlphaFoldDB" id="A0A918GC23"/>
<sequence>MTSTQWRKSSYSGDSSNCVEIATTPTAVLVRDSKASSGARLAFPRSVWADFLSRSVKDVC</sequence>
<gene>
    <name evidence="2" type="ORF">GCM10010238_16410</name>
</gene>
<accession>A0A918GC23</accession>
<dbReference type="Proteomes" id="UP000653493">
    <property type="component" value="Unassembled WGS sequence"/>
</dbReference>
<proteinExistence type="predicted"/>
<dbReference type="Pfam" id="PF04149">
    <property type="entry name" value="DUF397"/>
    <property type="match status" value="1"/>
</dbReference>
<evidence type="ECO:0000313" key="2">
    <source>
        <dbReference type="EMBL" id="GGS28465.1"/>
    </source>
</evidence>
<reference evidence="2" key="2">
    <citation type="submission" date="2020-09" db="EMBL/GenBank/DDBJ databases">
        <authorList>
            <person name="Sun Q."/>
            <person name="Ohkuma M."/>
        </authorList>
    </citation>
    <scope>NUCLEOTIDE SEQUENCE</scope>
    <source>
        <strain evidence="2">JCM 4234</strain>
    </source>
</reference>
<dbReference type="InterPro" id="IPR007278">
    <property type="entry name" value="DUF397"/>
</dbReference>
<evidence type="ECO:0000259" key="1">
    <source>
        <dbReference type="Pfam" id="PF04149"/>
    </source>
</evidence>
<dbReference type="EMBL" id="BMSL01000003">
    <property type="protein sequence ID" value="GGS28465.1"/>
    <property type="molecule type" value="Genomic_DNA"/>
</dbReference>
<feature type="domain" description="DUF397" evidence="1">
    <location>
        <begin position="4"/>
        <end position="53"/>
    </location>
</feature>
<comment type="caution">
    <text evidence="2">The sequence shown here is derived from an EMBL/GenBank/DDBJ whole genome shotgun (WGS) entry which is preliminary data.</text>
</comment>
<name>A0A918GC23_STRGD</name>
<organism evidence="2 3">
    <name type="scientific">Streptomyces griseoviridis</name>
    <dbReference type="NCBI Taxonomy" id="45398"/>
    <lineage>
        <taxon>Bacteria</taxon>
        <taxon>Bacillati</taxon>
        <taxon>Actinomycetota</taxon>
        <taxon>Actinomycetes</taxon>
        <taxon>Kitasatosporales</taxon>
        <taxon>Streptomycetaceae</taxon>
        <taxon>Streptomyces</taxon>
    </lineage>
</organism>
<keyword evidence="3" id="KW-1185">Reference proteome</keyword>
<reference evidence="2" key="1">
    <citation type="journal article" date="2014" name="Int. J. Syst. Evol. Microbiol.">
        <title>Complete genome sequence of Corynebacterium casei LMG S-19264T (=DSM 44701T), isolated from a smear-ripened cheese.</title>
        <authorList>
            <consortium name="US DOE Joint Genome Institute (JGI-PGF)"/>
            <person name="Walter F."/>
            <person name="Albersmeier A."/>
            <person name="Kalinowski J."/>
            <person name="Ruckert C."/>
        </authorList>
    </citation>
    <scope>NUCLEOTIDE SEQUENCE</scope>
    <source>
        <strain evidence="2">JCM 4234</strain>
    </source>
</reference>
<protein>
    <recommendedName>
        <fullName evidence="1">DUF397 domain-containing protein</fullName>
    </recommendedName>
</protein>
<evidence type="ECO:0000313" key="3">
    <source>
        <dbReference type="Proteomes" id="UP000653493"/>
    </source>
</evidence>